<organism evidence="3 4">
    <name type="scientific">Plastoroseomonas hellenica</name>
    <dbReference type="NCBI Taxonomy" id="2687306"/>
    <lineage>
        <taxon>Bacteria</taxon>
        <taxon>Pseudomonadati</taxon>
        <taxon>Pseudomonadota</taxon>
        <taxon>Alphaproteobacteria</taxon>
        <taxon>Acetobacterales</taxon>
        <taxon>Acetobacteraceae</taxon>
        <taxon>Plastoroseomonas</taxon>
    </lineage>
</organism>
<feature type="transmembrane region" description="Helical" evidence="2">
    <location>
        <begin position="36"/>
        <end position="57"/>
    </location>
</feature>
<keyword evidence="2" id="KW-0472">Membrane</keyword>
<sequence>MDATPGLAGAATRAAPGTASPAASRGFRLCLWLHRWTGLIATPFFLILCLTGSILIFKDEVAVLLGDQPALGDAAGAPQSLAALVEAAQRQRPGLEPMSAWLPVEAPDRAIIGLRPPGAAEFEASQPVLLDRATAAPMPFSNPEKTLTGFLLELHARWFAGVAGEIFGGIIALLVLISLITGVIVHAPYVRRLAFGTVRHGRGARIVQLDLHNLVGVVVLGWAVLVTVTGISLAAGHILLHVWQDTELREMAGHADAPVTTPVSVDIAAEAARRAMPGAALNFAIWPGTELSSPRHYTFLMYGAHRYDKALFDVVLVDAETATVAAARPLPLYLKLVVLSGPLHFGDYGGLALKIFWFASAWATLFITGNGAWLWWRRRRGIAA</sequence>
<evidence type="ECO:0000256" key="1">
    <source>
        <dbReference type="SAM" id="MobiDB-lite"/>
    </source>
</evidence>
<accession>A0ABS5EZ82</accession>
<evidence type="ECO:0000313" key="3">
    <source>
        <dbReference type="EMBL" id="MBR0665235.1"/>
    </source>
</evidence>
<dbReference type="Pfam" id="PF03929">
    <property type="entry name" value="PepSY_TM"/>
    <property type="match status" value="1"/>
</dbReference>
<feature type="transmembrane region" description="Helical" evidence="2">
    <location>
        <begin position="355"/>
        <end position="376"/>
    </location>
</feature>
<feature type="transmembrane region" description="Helical" evidence="2">
    <location>
        <begin position="211"/>
        <end position="240"/>
    </location>
</feature>
<comment type="caution">
    <text evidence="3">The sequence shown here is derived from an EMBL/GenBank/DDBJ whole genome shotgun (WGS) entry which is preliminary data.</text>
</comment>
<keyword evidence="4" id="KW-1185">Reference proteome</keyword>
<evidence type="ECO:0000313" key="4">
    <source>
        <dbReference type="Proteomes" id="UP001196870"/>
    </source>
</evidence>
<dbReference type="RefSeq" id="WP_211852903.1">
    <property type="nucleotide sequence ID" value="NZ_JAAGBB010000013.1"/>
</dbReference>
<protein>
    <submittedName>
        <fullName evidence="3">PepSY domain-containing protein</fullName>
    </submittedName>
</protein>
<proteinExistence type="predicted"/>
<keyword evidence="2" id="KW-0812">Transmembrane</keyword>
<dbReference type="PANTHER" id="PTHR34219">
    <property type="entry name" value="IRON-REGULATED INNER MEMBRANE PROTEIN-RELATED"/>
    <property type="match status" value="1"/>
</dbReference>
<reference evidence="4" key="1">
    <citation type="journal article" date="2021" name="Syst. Appl. Microbiol.">
        <title>Roseomonas hellenica sp. nov., isolated from roots of wild-growing Alkanna tinctoria.</title>
        <authorList>
            <person name="Rat A."/>
            <person name="Naranjo H.D."/>
            <person name="Lebbe L."/>
            <person name="Cnockaert M."/>
            <person name="Krigas N."/>
            <person name="Grigoriadou K."/>
            <person name="Maloupa E."/>
            <person name="Willems A."/>
        </authorList>
    </citation>
    <scope>NUCLEOTIDE SEQUENCE [LARGE SCALE GENOMIC DNA]</scope>
    <source>
        <strain evidence="4">LMG 31523</strain>
    </source>
</reference>
<dbReference type="EMBL" id="JAAGBB010000013">
    <property type="protein sequence ID" value="MBR0665235.1"/>
    <property type="molecule type" value="Genomic_DNA"/>
</dbReference>
<dbReference type="Proteomes" id="UP001196870">
    <property type="component" value="Unassembled WGS sequence"/>
</dbReference>
<name>A0ABS5EZ82_9PROT</name>
<evidence type="ECO:0000256" key="2">
    <source>
        <dbReference type="SAM" id="Phobius"/>
    </source>
</evidence>
<gene>
    <name evidence="3" type="ORF">GXW71_12795</name>
</gene>
<feature type="region of interest" description="Disordered" evidence="1">
    <location>
        <begin position="1"/>
        <end position="22"/>
    </location>
</feature>
<keyword evidence="2" id="KW-1133">Transmembrane helix</keyword>
<feature type="transmembrane region" description="Helical" evidence="2">
    <location>
        <begin position="166"/>
        <end position="190"/>
    </location>
</feature>
<dbReference type="PANTHER" id="PTHR34219:SF3">
    <property type="entry name" value="BLL7967 PROTEIN"/>
    <property type="match status" value="1"/>
</dbReference>
<dbReference type="InterPro" id="IPR005625">
    <property type="entry name" value="PepSY-ass_TM"/>
</dbReference>